<name>A0A2P2IK19_RHIMU</name>
<protein>
    <submittedName>
        <fullName evidence="1">Uncharacterized protein</fullName>
    </submittedName>
</protein>
<organism evidence="1">
    <name type="scientific">Rhizophora mucronata</name>
    <name type="common">Asiatic mangrove</name>
    <dbReference type="NCBI Taxonomy" id="61149"/>
    <lineage>
        <taxon>Eukaryota</taxon>
        <taxon>Viridiplantae</taxon>
        <taxon>Streptophyta</taxon>
        <taxon>Embryophyta</taxon>
        <taxon>Tracheophyta</taxon>
        <taxon>Spermatophyta</taxon>
        <taxon>Magnoliopsida</taxon>
        <taxon>eudicotyledons</taxon>
        <taxon>Gunneridae</taxon>
        <taxon>Pentapetalae</taxon>
        <taxon>rosids</taxon>
        <taxon>fabids</taxon>
        <taxon>Malpighiales</taxon>
        <taxon>Rhizophoraceae</taxon>
        <taxon>Rhizophora</taxon>
    </lineage>
</organism>
<accession>A0A2P2IK19</accession>
<proteinExistence type="predicted"/>
<dbReference type="EMBL" id="GGEC01001028">
    <property type="protein sequence ID" value="MBW81511.1"/>
    <property type="molecule type" value="Transcribed_RNA"/>
</dbReference>
<sequence>MLALSRDYDHNGAL</sequence>
<evidence type="ECO:0000313" key="1">
    <source>
        <dbReference type="EMBL" id="MBW81511.1"/>
    </source>
</evidence>
<reference evidence="1" key="1">
    <citation type="submission" date="2018-02" db="EMBL/GenBank/DDBJ databases">
        <title>Rhizophora mucronata_Transcriptome.</title>
        <authorList>
            <person name="Meera S.P."/>
            <person name="Sreeshan A."/>
            <person name="Augustine A."/>
        </authorList>
    </citation>
    <scope>NUCLEOTIDE SEQUENCE</scope>
    <source>
        <tissue evidence="1">Leaf</tissue>
    </source>
</reference>